<proteinExistence type="predicted"/>
<evidence type="ECO:0000313" key="2">
    <source>
        <dbReference type="EMBL" id="KAK2109952.1"/>
    </source>
</evidence>
<dbReference type="Proteomes" id="UP001266305">
    <property type="component" value="Unassembled WGS sequence"/>
</dbReference>
<name>A0ABQ9VKP9_SAGOE</name>
<protein>
    <submittedName>
        <fullName evidence="2">Uncharacterized protein</fullName>
    </submittedName>
</protein>
<feature type="region of interest" description="Disordered" evidence="1">
    <location>
        <begin position="56"/>
        <end position="107"/>
    </location>
</feature>
<organism evidence="2 3">
    <name type="scientific">Saguinus oedipus</name>
    <name type="common">Cotton-top tamarin</name>
    <name type="synonym">Oedipomidas oedipus</name>
    <dbReference type="NCBI Taxonomy" id="9490"/>
    <lineage>
        <taxon>Eukaryota</taxon>
        <taxon>Metazoa</taxon>
        <taxon>Chordata</taxon>
        <taxon>Craniata</taxon>
        <taxon>Vertebrata</taxon>
        <taxon>Euteleostomi</taxon>
        <taxon>Mammalia</taxon>
        <taxon>Eutheria</taxon>
        <taxon>Euarchontoglires</taxon>
        <taxon>Primates</taxon>
        <taxon>Haplorrhini</taxon>
        <taxon>Platyrrhini</taxon>
        <taxon>Cebidae</taxon>
        <taxon>Callitrichinae</taxon>
        <taxon>Saguinus</taxon>
    </lineage>
</organism>
<evidence type="ECO:0000313" key="3">
    <source>
        <dbReference type="Proteomes" id="UP001266305"/>
    </source>
</evidence>
<keyword evidence="3" id="KW-1185">Reference proteome</keyword>
<dbReference type="EMBL" id="JASSZA010000005">
    <property type="protein sequence ID" value="KAK2109952.1"/>
    <property type="molecule type" value="Genomic_DNA"/>
</dbReference>
<feature type="region of interest" description="Disordered" evidence="1">
    <location>
        <begin position="144"/>
        <end position="182"/>
    </location>
</feature>
<evidence type="ECO:0000256" key="1">
    <source>
        <dbReference type="SAM" id="MobiDB-lite"/>
    </source>
</evidence>
<gene>
    <name evidence="2" type="ORF">P7K49_009698</name>
</gene>
<reference evidence="2 3" key="1">
    <citation type="submission" date="2023-05" db="EMBL/GenBank/DDBJ databases">
        <title>B98-5 Cell Line De Novo Hybrid Assembly: An Optical Mapping Approach.</title>
        <authorList>
            <person name="Kananen K."/>
            <person name="Auerbach J.A."/>
            <person name="Kautto E."/>
            <person name="Blachly J.S."/>
        </authorList>
    </citation>
    <scope>NUCLEOTIDE SEQUENCE [LARGE SCALE GENOMIC DNA]</scope>
    <source>
        <strain evidence="2">B95-8</strain>
        <tissue evidence="2">Cell line</tissue>
    </source>
</reference>
<comment type="caution">
    <text evidence="2">The sequence shown here is derived from an EMBL/GenBank/DDBJ whole genome shotgun (WGS) entry which is preliminary data.</text>
</comment>
<sequence length="182" mass="19250">MSTARFRDLESLRSARWHCRPREAALHLQVAPAASRRLGGDGGKIAAAARARPALPIPVPQGAPALREERLRPQRPRSGSPVTRAPKKRKLRPGEAKGGYSDLLNASPKFHSTKPVSRLRKCSGSAVLYLGGSGWLGGGGLDPMTSVSPLGDPRQLRGDPSAQGRGLEGTAGGTWPSGRRSL</sequence>
<accession>A0ABQ9VKP9</accession>